<sequence length="45" mass="5222">MQDHLWKVFIGGIVVLTVGYLVYFLKIVVEYMKEATLGLTIFYPL</sequence>
<comment type="caution">
    <text evidence="2">The sequence shown here is derived from an EMBL/GenBank/DDBJ whole genome shotgun (WGS) entry which is preliminary data.</text>
</comment>
<organism evidence="2 3">
    <name type="scientific">Candidatus Brocadia fulgida</name>
    <dbReference type="NCBI Taxonomy" id="380242"/>
    <lineage>
        <taxon>Bacteria</taxon>
        <taxon>Pseudomonadati</taxon>
        <taxon>Planctomycetota</taxon>
        <taxon>Candidatus Brocadiia</taxon>
        <taxon>Candidatus Brocadiales</taxon>
        <taxon>Candidatus Brocadiaceae</taxon>
        <taxon>Candidatus Brocadia</taxon>
    </lineage>
</organism>
<dbReference type="AlphaFoldDB" id="A0A0M2URB2"/>
<name>A0A0M2URB2_9BACT</name>
<reference evidence="2 3" key="1">
    <citation type="journal article" date="2013" name="BMC Microbiol.">
        <title>Identification of the type II cytochrome c maturation pathway in anammox bacteria by comparative genomics.</title>
        <authorList>
            <person name="Ferousi C."/>
            <person name="Speth D.R."/>
            <person name="Reimann J."/>
            <person name="Op den Camp H.J."/>
            <person name="Allen J.W."/>
            <person name="Keltjens J.T."/>
            <person name="Jetten M.S."/>
        </authorList>
    </citation>
    <scope>NUCLEOTIDE SEQUENCE [LARGE SCALE GENOMIC DNA]</scope>
    <source>
        <strain evidence="2">RU1</strain>
    </source>
</reference>
<keyword evidence="1" id="KW-1133">Transmembrane helix</keyword>
<keyword evidence="1" id="KW-0472">Membrane</keyword>
<gene>
    <name evidence="2" type="ORF">BROFUL_02918</name>
</gene>
<keyword evidence="3" id="KW-1185">Reference proteome</keyword>
<accession>A0A0M2URB2</accession>
<dbReference type="EMBL" id="LAQJ01000273">
    <property type="protein sequence ID" value="KKO18412.1"/>
    <property type="molecule type" value="Genomic_DNA"/>
</dbReference>
<evidence type="ECO:0000256" key="1">
    <source>
        <dbReference type="SAM" id="Phobius"/>
    </source>
</evidence>
<dbReference type="Proteomes" id="UP000034954">
    <property type="component" value="Unassembled WGS sequence"/>
</dbReference>
<protein>
    <submittedName>
        <fullName evidence="2">Uncharacterized protein</fullName>
    </submittedName>
</protein>
<feature type="transmembrane region" description="Helical" evidence="1">
    <location>
        <begin position="6"/>
        <end position="25"/>
    </location>
</feature>
<keyword evidence="1" id="KW-0812">Transmembrane</keyword>
<evidence type="ECO:0000313" key="2">
    <source>
        <dbReference type="EMBL" id="KKO18412.1"/>
    </source>
</evidence>
<evidence type="ECO:0000313" key="3">
    <source>
        <dbReference type="Proteomes" id="UP000034954"/>
    </source>
</evidence>
<proteinExistence type="predicted"/>